<feature type="binding site" evidence="6">
    <location>
        <position position="126"/>
    </location>
    <ligand>
        <name>S-adenosyl-L-methionine</name>
        <dbReference type="ChEBI" id="CHEBI:59789"/>
    </ligand>
</feature>
<dbReference type="SUPFAM" id="SSF47757">
    <property type="entry name" value="Chemotaxis receptor methyltransferase CheR, N-terminal domain"/>
    <property type="match status" value="1"/>
</dbReference>
<dbReference type="SMART" id="SM00138">
    <property type="entry name" value="MeTrc"/>
    <property type="match status" value="1"/>
</dbReference>
<dbReference type="CDD" id="cd02440">
    <property type="entry name" value="AdoMet_MTases"/>
    <property type="match status" value="1"/>
</dbReference>
<dbReference type="PRINTS" id="PR00996">
    <property type="entry name" value="CHERMTFRASE"/>
</dbReference>
<evidence type="ECO:0000256" key="4">
    <source>
        <dbReference type="ARBA" id="ARBA00022691"/>
    </source>
</evidence>
<keyword evidence="9" id="KW-1185">Reference proteome</keyword>
<evidence type="ECO:0000313" key="9">
    <source>
        <dbReference type="Proteomes" id="UP000596063"/>
    </source>
</evidence>
<dbReference type="PROSITE" id="PS50123">
    <property type="entry name" value="CHER"/>
    <property type="match status" value="1"/>
</dbReference>
<name>A0A7T4QZS3_9GAMM</name>
<feature type="binding site" evidence="6">
    <location>
        <position position="92"/>
    </location>
    <ligand>
        <name>S-adenosyl-L-methionine</name>
        <dbReference type="ChEBI" id="CHEBI:59789"/>
    </ligand>
</feature>
<dbReference type="KEGG" id="snan:I6N98_15805"/>
<dbReference type="PIRSF" id="PIRSF000410">
    <property type="entry name" value="CheR"/>
    <property type="match status" value="1"/>
</dbReference>
<dbReference type="EMBL" id="CP066167">
    <property type="protein sequence ID" value="QQD17786.1"/>
    <property type="molecule type" value="Genomic_DNA"/>
</dbReference>
<keyword evidence="4 5" id="KW-0949">S-adenosyl-L-methionine</keyword>
<sequence length="281" mass="31982">MGEAVQTPSGSGLNFDFSSANFAQLRDLVFEHTGISLSDEKKQLAYSRFSKRLRALGLSRFEDYIQLLGESDSDELQDFISAITTNFTSFFRESHHFDFLAQEVAHLGKTNKRIRIWSAGCSSGEEPYSMAVTLLDRVPECRNWDIKILASDLDRKMVETASKGVYSLERLNGVDERIKKTWFMKGRGANQGMVKVKPELSSLIEFRQLNLLHSWPMKGPFDIIFCRNVIIYFDKSVQAQLFKQFARVLKPGGKMVIGHSENLAGVTNDFKLIGRTIYERV</sequence>
<keyword evidence="3 5" id="KW-0808">Transferase</keyword>
<feature type="binding site" evidence="6">
    <location>
        <position position="152"/>
    </location>
    <ligand>
        <name>S-adenosyl-L-methionine</name>
        <dbReference type="ChEBI" id="CHEBI:59789"/>
    </ligand>
</feature>
<dbReference type="GO" id="GO:0008983">
    <property type="term" value="F:protein-glutamate O-methyltransferase activity"/>
    <property type="evidence" value="ECO:0007669"/>
    <property type="project" value="UniProtKB-EC"/>
</dbReference>
<protein>
    <recommendedName>
        <fullName evidence="5">Chemotaxis protein methyltransferase</fullName>
        <ecNumber evidence="5">2.1.1.80</ecNumber>
    </recommendedName>
</protein>
<evidence type="ECO:0000256" key="2">
    <source>
        <dbReference type="ARBA" id="ARBA00022603"/>
    </source>
</evidence>
<evidence type="ECO:0000256" key="6">
    <source>
        <dbReference type="PIRSR" id="PIRSR000410-1"/>
    </source>
</evidence>
<evidence type="ECO:0000256" key="3">
    <source>
        <dbReference type="ARBA" id="ARBA00022679"/>
    </source>
</evidence>
<dbReference type="InterPro" id="IPR000780">
    <property type="entry name" value="CheR_MeTrfase"/>
</dbReference>
<evidence type="ECO:0000259" key="7">
    <source>
        <dbReference type="PROSITE" id="PS50123"/>
    </source>
</evidence>
<evidence type="ECO:0000313" key="8">
    <source>
        <dbReference type="EMBL" id="QQD17786.1"/>
    </source>
</evidence>
<dbReference type="GO" id="GO:0032259">
    <property type="term" value="P:methylation"/>
    <property type="evidence" value="ECO:0007669"/>
    <property type="project" value="UniProtKB-KW"/>
</dbReference>
<dbReference type="SUPFAM" id="SSF53335">
    <property type="entry name" value="S-adenosyl-L-methionine-dependent methyltransferases"/>
    <property type="match status" value="1"/>
</dbReference>
<evidence type="ECO:0000256" key="1">
    <source>
        <dbReference type="ARBA" id="ARBA00001541"/>
    </source>
</evidence>
<organism evidence="8 9">
    <name type="scientific">Spongiibacter nanhainus</name>
    <dbReference type="NCBI Taxonomy" id="2794344"/>
    <lineage>
        <taxon>Bacteria</taxon>
        <taxon>Pseudomonadati</taxon>
        <taxon>Pseudomonadota</taxon>
        <taxon>Gammaproteobacteria</taxon>
        <taxon>Cellvibrionales</taxon>
        <taxon>Spongiibacteraceae</taxon>
        <taxon>Spongiibacter</taxon>
    </lineage>
</organism>
<dbReference type="PANTHER" id="PTHR24422:SF19">
    <property type="entry name" value="CHEMOTAXIS PROTEIN METHYLTRANSFERASE"/>
    <property type="match status" value="1"/>
</dbReference>
<dbReference type="InterPro" id="IPR022641">
    <property type="entry name" value="CheR_N"/>
</dbReference>
<gene>
    <name evidence="8" type="ORF">I6N98_15805</name>
</gene>
<dbReference type="Gene3D" id="3.40.50.150">
    <property type="entry name" value="Vaccinia Virus protein VP39"/>
    <property type="match status" value="1"/>
</dbReference>
<dbReference type="RefSeq" id="WP_198569285.1">
    <property type="nucleotide sequence ID" value="NZ_CP066167.1"/>
</dbReference>
<dbReference type="Pfam" id="PF03705">
    <property type="entry name" value="CheR_N"/>
    <property type="match status" value="1"/>
</dbReference>
<feature type="binding site" evidence="6">
    <location>
        <position position="86"/>
    </location>
    <ligand>
        <name>S-adenosyl-L-methionine</name>
        <dbReference type="ChEBI" id="CHEBI:59789"/>
    </ligand>
</feature>
<reference evidence="8 9" key="1">
    <citation type="submission" date="2020-12" db="EMBL/GenBank/DDBJ databases">
        <authorList>
            <person name="Shan Y."/>
        </authorList>
    </citation>
    <scope>NUCLEOTIDE SEQUENCE [LARGE SCALE GENOMIC DNA]</scope>
    <source>
        <strain evidence="9">csc3.9</strain>
    </source>
</reference>
<dbReference type="InterPro" id="IPR029063">
    <property type="entry name" value="SAM-dependent_MTases_sf"/>
</dbReference>
<dbReference type="PANTHER" id="PTHR24422">
    <property type="entry name" value="CHEMOTAXIS PROTEIN METHYLTRANSFERASE"/>
    <property type="match status" value="1"/>
</dbReference>
<feature type="binding site" evidence="6">
    <location>
        <position position="88"/>
    </location>
    <ligand>
        <name>S-adenosyl-L-methionine</name>
        <dbReference type="ChEBI" id="CHEBI:59789"/>
    </ligand>
</feature>
<dbReference type="InterPro" id="IPR036804">
    <property type="entry name" value="CheR_N_sf"/>
</dbReference>
<dbReference type="Pfam" id="PF01739">
    <property type="entry name" value="CheR"/>
    <property type="match status" value="1"/>
</dbReference>
<feature type="binding site" evidence="6">
    <location>
        <begin position="210"/>
        <end position="211"/>
    </location>
    <ligand>
        <name>S-adenosyl-L-methionine</name>
        <dbReference type="ChEBI" id="CHEBI:59789"/>
    </ligand>
</feature>
<feature type="binding site" evidence="6">
    <location>
        <begin position="227"/>
        <end position="228"/>
    </location>
    <ligand>
        <name>S-adenosyl-L-methionine</name>
        <dbReference type="ChEBI" id="CHEBI:59789"/>
    </ligand>
</feature>
<dbReference type="EC" id="2.1.1.80" evidence="5"/>
<dbReference type="Proteomes" id="UP000596063">
    <property type="component" value="Chromosome"/>
</dbReference>
<feature type="domain" description="CheR-type methyltransferase" evidence="7">
    <location>
        <begin position="18"/>
        <end position="281"/>
    </location>
</feature>
<comment type="function">
    <text evidence="5">Methylation of the membrane-bound methyl-accepting chemotaxis proteins (MCP) to form gamma-glutamyl methyl ester residues in MCP.</text>
</comment>
<proteinExistence type="predicted"/>
<dbReference type="Gene3D" id="1.10.155.10">
    <property type="entry name" value="Chemotaxis receptor methyltransferase CheR, N-terminal domain"/>
    <property type="match status" value="1"/>
</dbReference>
<dbReference type="InterPro" id="IPR050903">
    <property type="entry name" value="Bact_Chemotaxis_MeTrfase"/>
</dbReference>
<keyword evidence="2 5" id="KW-0489">Methyltransferase</keyword>
<dbReference type="InterPro" id="IPR026024">
    <property type="entry name" value="Chemotaxis_MeTrfase_CheR"/>
</dbReference>
<evidence type="ECO:0000256" key="5">
    <source>
        <dbReference type="PIRNR" id="PIRNR000410"/>
    </source>
</evidence>
<dbReference type="AlphaFoldDB" id="A0A7T4QZS3"/>
<accession>A0A7T4QZS3</accession>
<dbReference type="InterPro" id="IPR022642">
    <property type="entry name" value="CheR_C"/>
</dbReference>
<comment type="catalytic activity">
    <reaction evidence="1 5">
        <text>L-glutamyl-[protein] + S-adenosyl-L-methionine = [protein]-L-glutamate 5-O-methyl ester + S-adenosyl-L-homocysteine</text>
        <dbReference type="Rhea" id="RHEA:24452"/>
        <dbReference type="Rhea" id="RHEA-COMP:10208"/>
        <dbReference type="Rhea" id="RHEA-COMP:10311"/>
        <dbReference type="ChEBI" id="CHEBI:29973"/>
        <dbReference type="ChEBI" id="CHEBI:57856"/>
        <dbReference type="ChEBI" id="CHEBI:59789"/>
        <dbReference type="ChEBI" id="CHEBI:82795"/>
        <dbReference type="EC" id="2.1.1.80"/>
    </reaction>
</comment>